<evidence type="ECO:0000256" key="2">
    <source>
        <dbReference type="ARBA" id="ARBA00022980"/>
    </source>
</evidence>
<dbReference type="EMBL" id="QNGE01006499">
    <property type="protein sequence ID" value="KAA3671419.1"/>
    <property type="molecule type" value="Genomic_DNA"/>
</dbReference>
<evidence type="ECO:0000313" key="5">
    <source>
        <dbReference type="EMBL" id="KAA3671419.1"/>
    </source>
</evidence>
<dbReference type="InterPro" id="IPR023798">
    <property type="entry name" value="Ribosomal_uS7_dom"/>
</dbReference>
<gene>
    <name evidence="5" type="ORF">DEA37_0007183</name>
</gene>
<dbReference type="SUPFAM" id="SSF47973">
    <property type="entry name" value="Ribosomal protein S7"/>
    <property type="match status" value="1"/>
</dbReference>
<proteinExistence type="inferred from homology"/>
<evidence type="ECO:0000256" key="1">
    <source>
        <dbReference type="ARBA" id="ARBA00007151"/>
    </source>
</evidence>
<comment type="caution">
    <text evidence="5">The sequence shown here is derived from an EMBL/GenBank/DDBJ whole genome shotgun (WGS) entry which is preliminary data.</text>
</comment>
<protein>
    <submittedName>
        <fullName evidence="5">Small subunit ribosomal protein S7</fullName>
    </submittedName>
</protein>
<evidence type="ECO:0000313" key="6">
    <source>
        <dbReference type="Proteomes" id="UP000324629"/>
    </source>
</evidence>
<dbReference type="PANTHER" id="PTHR11205">
    <property type="entry name" value="RIBOSOMAL PROTEIN S7"/>
    <property type="match status" value="1"/>
</dbReference>
<name>A0A5J4N895_9TREM</name>
<dbReference type="Proteomes" id="UP000324629">
    <property type="component" value="Unassembled WGS sequence"/>
</dbReference>
<dbReference type="GO" id="GO:0006412">
    <property type="term" value="P:translation"/>
    <property type="evidence" value="ECO:0007669"/>
    <property type="project" value="InterPro"/>
</dbReference>
<dbReference type="GO" id="GO:0005840">
    <property type="term" value="C:ribosome"/>
    <property type="evidence" value="ECO:0007669"/>
    <property type="project" value="UniProtKB-KW"/>
</dbReference>
<evidence type="ECO:0000256" key="3">
    <source>
        <dbReference type="ARBA" id="ARBA00023274"/>
    </source>
</evidence>
<keyword evidence="6" id="KW-1185">Reference proteome</keyword>
<dbReference type="GO" id="GO:1990904">
    <property type="term" value="C:ribonucleoprotein complex"/>
    <property type="evidence" value="ECO:0007669"/>
    <property type="project" value="UniProtKB-KW"/>
</dbReference>
<comment type="similarity">
    <text evidence="1">Belongs to the universal ribosomal protein uS7 family.</text>
</comment>
<dbReference type="InterPro" id="IPR000235">
    <property type="entry name" value="Ribosomal_uS7"/>
</dbReference>
<dbReference type="InterPro" id="IPR036823">
    <property type="entry name" value="Ribosomal_uS7_dom_sf"/>
</dbReference>
<feature type="domain" description="Small ribosomal subunit protein uS7" evidence="4">
    <location>
        <begin position="62"/>
        <end position="214"/>
    </location>
</feature>
<sequence>MTTLFRRVLGLIRPANTVFLQPSRSAVYHYALKPKLLRLDEEVAPEEERLFKPVAPADKWEHTSSNYDSLVARITGIMTERGEREKARDIMRRTLREIKLIQLQKYNVAPNDEKNKIILNPIALIHEAVKNCTPLLVLHSVVRGGILYKVPAPPRTHSVATHIAIRFLVDSARDKPTDERFWKVFARLLIDASQNQGRAYKKKEDLHKQCEENRAYANYRTY</sequence>
<dbReference type="Gene3D" id="1.10.455.10">
    <property type="entry name" value="Ribosomal protein S7 domain"/>
    <property type="match status" value="1"/>
</dbReference>
<accession>A0A5J4N895</accession>
<keyword evidence="3" id="KW-0687">Ribonucleoprotein</keyword>
<evidence type="ECO:0000259" key="4">
    <source>
        <dbReference type="Pfam" id="PF00177"/>
    </source>
</evidence>
<keyword evidence="2 5" id="KW-0689">Ribosomal protein</keyword>
<dbReference type="AlphaFoldDB" id="A0A5J4N895"/>
<organism evidence="5 6">
    <name type="scientific">Paragonimus westermani</name>
    <dbReference type="NCBI Taxonomy" id="34504"/>
    <lineage>
        <taxon>Eukaryota</taxon>
        <taxon>Metazoa</taxon>
        <taxon>Spiralia</taxon>
        <taxon>Lophotrochozoa</taxon>
        <taxon>Platyhelminthes</taxon>
        <taxon>Trematoda</taxon>
        <taxon>Digenea</taxon>
        <taxon>Plagiorchiida</taxon>
        <taxon>Troglotremata</taxon>
        <taxon>Troglotrematidae</taxon>
        <taxon>Paragonimus</taxon>
    </lineage>
</organism>
<dbReference type="Pfam" id="PF00177">
    <property type="entry name" value="Ribosomal_S7"/>
    <property type="match status" value="1"/>
</dbReference>
<reference evidence="5 6" key="1">
    <citation type="journal article" date="2019" name="Gigascience">
        <title>Whole-genome sequence of the oriental lung fluke Paragonimus westermani.</title>
        <authorList>
            <person name="Oey H."/>
            <person name="Zakrzewski M."/>
            <person name="Narain K."/>
            <person name="Devi K.R."/>
            <person name="Agatsuma T."/>
            <person name="Nawaratna S."/>
            <person name="Gobert G.N."/>
            <person name="Jones M.K."/>
            <person name="Ragan M.A."/>
            <person name="McManus D.P."/>
            <person name="Krause L."/>
        </authorList>
    </citation>
    <scope>NUCLEOTIDE SEQUENCE [LARGE SCALE GENOMIC DNA]</scope>
    <source>
        <strain evidence="5 6">IND2009</strain>
    </source>
</reference>